<evidence type="ECO:0000256" key="1">
    <source>
        <dbReference type="SAM" id="MobiDB-lite"/>
    </source>
</evidence>
<dbReference type="Proteomes" id="UP000234681">
    <property type="component" value="Chromosome 4"/>
</dbReference>
<evidence type="ECO:0000313" key="3">
    <source>
        <dbReference type="Proteomes" id="UP000234681"/>
    </source>
</evidence>
<organism evidence="2 3">
    <name type="scientific">Rattus norvegicus</name>
    <name type="common">Rat</name>
    <dbReference type="NCBI Taxonomy" id="10116"/>
    <lineage>
        <taxon>Eukaryota</taxon>
        <taxon>Metazoa</taxon>
        <taxon>Chordata</taxon>
        <taxon>Craniata</taxon>
        <taxon>Vertebrata</taxon>
        <taxon>Euteleostomi</taxon>
        <taxon>Mammalia</taxon>
        <taxon>Eutheria</taxon>
        <taxon>Euarchontoglires</taxon>
        <taxon>Glires</taxon>
        <taxon>Rodentia</taxon>
        <taxon>Myomorpha</taxon>
        <taxon>Muroidea</taxon>
        <taxon>Muridae</taxon>
        <taxon>Murinae</taxon>
        <taxon>Rattus</taxon>
    </lineage>
</organism>
<accession>A6K0F6</accession>
<name>A6K0F6_RAT</name>
<feature type="region of interest" description="Disordered" evidence="1">
    <location>
        <begin position="25"/>
        <end position="62"/>
    </location>
</feature>
<dbReference type="AlphaFoldDB" id="A6K0F6"/>
<dbReference type="EMBL" id="CH474011">
    <property type="protein sequence ID" value="EDL88263.1"/>
    <property type="molecule type" value="Genomic_DNA"/>
</dbReference>
<reference evidence="2 3" key="2">
    <citation type="submission" date="2005-09" db="EMBL/GenBank/DDBJ databases">
        <authorList>
            <person name="Mural R.J."/>
            <person name="Li P.W."/>
            <person name="Adams M.D."/>
            <person name="Amanatides P.G."/>
            <person name="Baden-Tillson H."/>
            <person name="Barnstead M."/>
            <person name="Chin S.H."/>
            <person name="Dew I."/>
            <person name="Evans C.A."/>
            <person name="Ferriera S."/>
            <person name="Flanigan M."/>
            <person name="Fosler C."/>
            <person name="Glodek A."/>
            <person name="Gu Z."/>
            <person name="Holt R.A."/>
            <person name="Jennings D."/>
            <person name="Kraft C.L."/>
            <person name="Lu F."/>
            <person name="Nguyen T."/>
            <person name="Nusskern D.R."/>
            <person name="Pfannkoch C.M."/>
            <person name="Sitter C."/>
            <person name="Sutton G.G."/>
            <person name="Venter J.C."/>
            <person name="Wang Z."/>
            <person name="Woodage T."/>
            <person name="Zheng X.H."/>
            <person name="Zhong F."/>
        </authorList>
    </citation>
    <scope>NUCLEOTIDE SEQUENCE [LARGE SCALE GENOMIC DNA]</scope>
    <source>
        <strain evidence="2">BN</strain>
        <strain evidence="3">BN, Sprague-Dawley</strain>
    </source>
</reference>
<evidence type="ECO:0000313" key="4">
    <source>
        <dbReference type="RGD" id="1303238"/>
    </source>
</evidence>
<sequence>MPPWLLRPSVPKLIWLCARLSETENVNHGGSSQGTPERASRPFLPESPGLPKAQSMLSSPRLSEFPGEGKPALIIYRLFVWSSPVGIVWGVAEYTQAQIPGH</sequence>
<dbReference type="RGD" id="1303238">
    <property type="gene designation" value="Atp6v0e2"/>
</dbReference>
<gene>
    <name evidence="2 4" type="primary">Atp6v0e2</name>
    <name evidence="2" type="ORF">rCG_52342</name>
</gene>
<feature type="compositionally biased region" description="Polar residues" evidence="1">
    <location>
        <begin position="25"/>
        <end position="35"/>
    </location>
</feature>
<evidence type="ECO:0000313" key="2">
    <source>
        <dbReference type="EMBL" id="EDL88263.1"/>
    </source>
</evidence>
<protein>
    <submittedName>
        <fullName evidence="2">ATPase, H+ transporting, V0 subunit E isoform 2, isoform CRA_a</fullName>
    </submittedName>
</protein>
<reference evidence="2" key="1">
    <citation type="journal article" date="2005" name="Genome Res.">
        <title>Gene and alternative splicing annotation with AIR.</title>
        <authorList>
            <person name="Florea L."/>
            <person name="Di Francesco V."/>
            <person name="Miller J."/>
            <person name="Turner R."/>
            <person name="Yao A."/>
            <person name="Harris M."/>
            <person name="Walenz B."/>
            <person name="Mobarry C."/>
            <person name="Merkulov G.V."/>
            <person name="Charlab R."/>
            <person name="Dew I."/>
            <person name="Deng Z."/>
            <person name="Istrail S."/>
            <person name="Li P."/>
            <person name="Sutton G."/>
        </authorList>
    </citation>
    <scope>NUCLEOTIDE SEQUENCE</scope>
    <source>
        <strain evidence="2">BN</strain>
    </source>
</reference>
<proteinExistence type="predicted"/>
<dbReference type="EMBL" id="CH474011">
    <property type="protein sequence ID" value="EDL88262.1"/>
    <property type="molecule type" value="Genomic_DNA"/>
</dbReference>